<dbReference type="PROSITE" id="PS51257">
    <property type="entry name" value="PROKAR_LIPOPROTEIN"/>
    <property type="match status" value="1"/>
</dbReference>
<comment type="subcellular location">
    <subcellularLocation>
        <location evidence="1">Cell envelope</location>
    </subcellularLocation>
</comment>
<evidence type="ECO:0000313" key="5">
    <source>
        <dbReference type="EMBL" id="MCS7484510.1"/>
    </source>
</evidence>
<sequence length="218" mass="22671">MSARRALVAPLLALVTLLAACSSGSGEPLPDGKEVLTKSAATMAEVKSTHFVIKVDGSLPQLGVQGAEGDLNASGDAKGKAKTDQFGQLLEVDFVLAKGDLYIKGPTGGFQKLPGVLKSQVYDPTAILDPKRGVAEVLRSAKDVKTESVDDKTNVVSGTVPKDVAASLVPGITSDVKARFTMDKASLRLQTARFELDGGAVEITLSELDKLVEVAPPA</sequence>
<evidence type="ECO:0000256" key="2">
    <source>
        <dbReference type="ARBA" id="ARBA00009194"/>
    </source>
</evidence>
<proteinExistence type="inferred from homology"/>
<evidence type="ECO:0000256" key="4">
    <source>
        <dbReference type="SAM" id="SignalP"/>
    </source>
</evidence>
<reference evidence="5" key="1">
    <citation type="submission" date="2022-08" db="EMBL/GenBank/DDBJ databases">
        <authorList>
            <person name="Tistechok S."/>
            <person name="Samborskyy M."/>
            <person name="Roman I."/>
        </authorList>
    </citation>
    <scope>NUCLEOTIDE SEQUENCE</scope>
    <source>
        <strain evidence="5">DSM 103496</strain>
    </source>
</reference>
<keyword evidence="4" id="KW-0732">Signal</keyword>
<keyword evidence="3" id="KW-0472">Membrane</keyword>
<keyword evidence="5" id="KW-0449">Lipoprotein</keyword>
<evidence type="ECO:0000313" key="6">
    <source>
        <dbReference type="Proteomes" id="UP001141259"/>
    </source>
</evidence>
<dbReference type="GO" id="GO:0030313">
    <property type="term" value="C:cell envelope"/>
    <property type="evidence" value="ECO:0007669"/>
    <property type="project" value="UniProtKB-SubCell"/>
</dbReference>
<evidence type="ECO:0000256" key="3">
    <source>
        <dbReference type="ARBA" id="ARBA00022475"/>
    </source>
</evidence>
<dbReference type="RefSeq" id="WP_259629957.1">
    <property type="nucleotide sequence ID" value="NZ_JANYMP010000047.1"/>
</dbReference>
<evidence type="ECO:0000256" key="1">
    <source>
        <dbReference type="ARBA" id="ARBA00004196"/>
    </source>
</evidence>
<name>A0A9X2VX31_9PSEU</name>
<comment type="caution">
    <text evidence="5">The sequence shown here is derived from an EMBL/GenBank/DDBJ whole genome shotgun (WGS) entry which is preliminary data.</text>
</comment>
<gene>
    <name evidence="5" type="ORF">NZH93_47440</name>
</gene>
<protein>
    <submittedName>
        <fullName evidence="5">LppX_LprAFG lipoprotein</fullName>
    </submittedName>
</protein>
<dbReference type="EMBL" id="JANYMP010000047">
    <property type="protein sequence ID" value="MCS7484510.1"/>
    <property type="molecule type" value="Genomic_DNA"/>
</dbReference>
<organism evidence="5 6">
    <name type="scientific">Umezawaea endophytica</name>
    <dbReference type="NCBI Taxonomy" id="1654476"/>
    <lineage>
        <taxon>Bacteria</taxon>
        <taxon>Bacillati</taxon>
        <taxon>Actinomycetota</taxon>
        <taxon>Actinomycetes</taxon>
        <taxon>Pseudonocardiales</taxon>
        <taxon>Pseudonocardiaceae</taxon>
        <taxon>Umezawaea</taxon>
    </lineage>
</organism>
<dbReference type="AlphaFoldDB" id="A0A9X2VX31"/>
<dbReference type="CDD" id="cd16334">
    <property type="entry name" value="LppX-like"/>
    <property type="match status" value="1"/>
</dbReference>
<comment type="similarity">
    <text evidence="2">Belongs to the LppX/LprAFG lipoprotein family.</text>
</comment>
<dbReference type="InterPro" id="IPR029046">
    <property type="entry name" value="LolA/LolB/LppX"/>
</dbReference>
<keyword evidence="6" id="KW-1185">Reference proteome</keyword>
<accession>A0A9X2VX31</accession>
<feature type="chain" id="PRO_5040723391" evidence="4">
    <location>
        <begin position="26"/>
        <end position="218"/>
    </location>
</feature>
<dbReference type="SUPFAM" id="SSF89392">
    <property type="entry name" value="Prokaryotic lipoproteins and lipoprotein localization factors"/>
    <property type="match status" value="1"/>
</dbReference>
<dbReference type="Pfam" id="PF07161">
    <property type="entry name" value="LppX_LprAFG"/>
    <property type="match status" value="1"/>
</dbReference>
<dbReference type="InterPro" id="IPR009830">
    <property type="entry name" value="LppX/LprAFG"/>
</dbReference>
<keyword evidence="3" id="KW-1003">Cell membrane</keyword>
<dbReference type="Proteomes" id="UP001141259">
    <property type="component" value="Unassembled WGS sequence"/>
</dbReference>
<feature type="signal peptide" evidence="4">
    <location>
        <begin position="1"/>
        <end position="25"/>
    </location>
</feature>
<dbReference type="Gene3D" id="2.50.20.20">
    <property type="match status" value="1"/>
</dbReference>